<proteinExistence type="predicted"/>
<organism evidence="1 2">
    <name type="scientific">Streptomyces hirsutus</name>
    <dbReference type="NCBI Taxonomy" id="35620"/>
    <lineage>
        <taxon>Bacteria</taxon>
        <taxon>Bacillati</taxon>
        <taxon>Actinomycetota</taxon>
        <taxon>Actinomycetes</taxon>
        <taxon>Kitasatosporales</taxon>
        <taxon>Streptomycetaceae</taxon>
        <taxon>Streptomyces</taxon>
    </lineage>
</organism>
<keyword evidence="2" id="KW-1185">Reference proteome</keyword>
<gene>
    <name evidence="1" type="ORF">OIE73_00540</name>
</gene>
<protein>
    <submittedName>
        <fullName evidence="1">Uncharacterized protein</fullName>
    </submittedName>
</protein>
<accession>A0ABZ1GE37</accession>
<dbReference type="Proteomes" id="UP001335325">
    <property type="component" value="Chromosome"/>
</dbReference>
<sequence length="47" mass="5047">MQLSGTNTTAWPYRRRRAALEPVRPGAATVATPVLGVLTLVPTDIDL</sequence>
<reference evidence="1 2" key="1">
    <citation type="submission" date="2022-10" db="EMBL/GenBank/DDBJ databases">
        <title>The complete genomes of actinobacterial strains from the NBC collection.</title>
        <authorList>
            <person name="Joergensen T.S."/>
            <person name="Alvarez Arevalo M."/>
            <person name="Sterndorff E.B."/>
            <person name="Faurdal D."/>
            <person name="Vuksanovic O."/>
            <person name="Mourched A.-S."/>
            <person name="Charusanti P."/>
            <person name="Shaw S."/>
            <person name="Blin K."/>
            <person name="Weber T."/>
        </authorList>
    </citation>
    <scope>NUCLEOTIDE SEQUENCE [LARGE SCALE GENOMIC DNA]</scope>
    <source>
        <strain evidence="1 2">NBC 01753</strain>
    </source>
</reference>
<dbReference type="EMBL" id="CP109134">
    <property type="protein sequence ID" value="WSD04410.1"/>
    <property type="molecule type" value="Genomic_DNA"/>
</dbReference>
<evidence type="ECO:0000313" key="2">
    <source>
        <dbReference type="Proteomes" id="UP001335325"/>
    </source>
</evidence>
<dbReference type="RefSeq" id="WP_326750740.1">
    <property type="nucleotide sequence ID" value="NZ_CP109134.1"/>
</dbReference>
<name>A0ABZ1GE37_9ACTN</name>
<dbReference type="GeneID" id="91541013"/>
<evidence type="ECO:0000313" key="1">
    <source>
        <dbReference type="EMBL" id="WSD04410.1"/>
    </source>
</evidence>